<dbReference type="Pfam" id="PF02705">
    <property type="entry name" value="K_trans"/>
    <property type="match status" value="1"/>
</dbReference>
<evidence type="ECO:0000259" key="4">
    <source>
        <dbReference type="Pfam" id="PF02705"/>
    </source>
</evidence>
<comment type="caution">
    <text evidence="5">The sequence shown here is derived from an EMBL/GenBank/DDBJ whole genome shotgun (WGS) entry which is preliminary data.</text>
</comment>
<evidence type="ECO:0000313" key="5">
    <source>
        <dbReference type="EMBL" id="MCH93331.1"/>
    </source>
</evidence>
<feature type="domain" description="K+ potassium transporter integral membrane" evidence="4">
    <location>
        <begin position="1"/>
        <end position="105"/>
    </location>
</feature>
<sequence>LSAAGGIKVNRPEMDSGVVVLVAVVILVGLFSVQHYGTDRVGWLFAPIVLLWLLLIGGIGMYNLSRFGGSVLKAFSPIYVYRYLRNGRKKSWLSLGGILLSITGCLSGE</sequence>
<evidence type="ECO:0000256" key="2">
    <source>
        <dbReference type="ARBA" id="ARBA00008440"/>
    </source>
</evidence>
<dbReference type="PANTHER" id="PTHR30540">
    <property type="entry name" value="OSMOTIC STRESS POTASSIUM TRANSPORTER"/>
    <property type="match status" value="1"/>
</dbReference>
<protein>
    <submittedName>
        <fullName evidence="5">Potassium transporter 10-like</fullName>
    </submittedName>
</protein>
<comment type="similarity">
    <text evidence="2">Belongs to the HAK/KUP transporter (TC 2.A.72.3) family.</text>
</comment>
<feature type="transmembrane region" description="Helical" evidence="3">
    <location>
        <begin position="43"/>
        <end position="64"/>
    </location>
</feature>
<name>A0A392N0R4_9FABA</name>
<keyword evidence="3" id="KW-0812">Transmembrane</keyword>
<keyword evidence="3" id="KW-0472">Membrane</keyword>
<dbReference type="GO" id="GO:0005886">
    <property type="term" value="C:plasma membrane"/>
    <property type="evidence" value="ECO:0007669"/>
    <property type="project" value="UniProtKB-SubCell"/>
</dbReference>
<dbReference type="PANTHER" id="PTHR30540:SF95">
    <property type="entry name" value="POTASSIUM TRANSPORTER 10"/>
    <property type="match status" value="1"/>
</dbReference>
<proteinExistence type="inferred from homology"/>
<evidence type="ECO:0000313" key="6">
    <source>
        <dbReference type="Proteomes" id="UP000265520"/>
    </source>
</evidence>
<keyword evidence="6" id="KW-1185">Reference proteome</keyword>
<dbReference type="Proteomes" id="UP000265520">
    <property type="component" value="Unassembled WGS sequence"/>
</dbReference>
<dbReference type="GO" id="GO:0015079">
    <property type="term" value="F:potassium ion transmembrane transporter activity"/>
    <property type="evidence" value="ECO:0007669"/>
    <property type="project" value="InterPro"/>
</dbReference>
<feature type="non-terminal residue" evidence="5">
    <location>
        <position position="1"/>
    </location>
</feature>
<dbReference type="InterPro" id="IPR053951">
    <property type="entry name" value="K_trans_N"/>
</dbReference>
<dbReference type="EMBL" id="LXQA010024691">
    <property type="protein sequence ID" value="MCH93331.1"/>
    <property type="molecule type" value="Genomic_DNA"/>
</dbReference>
<reference evidence="5 6" key="1">
    <citation type="journal article" date="2018" name="Front. Plant Sci.">
        <title>Red Clover (Trifolium pratense) and Zigzag Clover (T. medium) - A Picture of Genomic Similarities and Differences.</title>
        <authorList>
            <person name="Dluhosova J."/>
            <person name="Istvanek J."/>
            <person name="Nedelnik J."/>
            <person name="Repkova J."/>
        </authorList>
    </citation>
    <scope>NUCLEOTIDE SEQUENCE [LARGE SCALE GENOMIC DNA]</scope>
    <source>
        <strain evidence="6">cv. 10/8</strain>
        <tissue evidence="5">Leaf</tissue>
    </source>
</reference>
<evidence type="ECO:0000256" key="3">
    <source>
        <dbReference type="SAM" id="Phobius"/>
    </source>
</evidence>
<organism evidence="5 6">
    <name type="scientific">Trifolium medium</name>
    <dbReference type="NCBI Taxonomy" id="97028"/>
    <lineage>
        <taxon>Eukaryota</taxon>
        <taxon>Viridiplantae</taxon>
        <taxon>Streptophyta</taxon>
        <taxon>Embryophyta</taxon>
        <taxon>Tracheophyta</taxon>
        <taxon>Spermatophyta</taxon>
        <taxon>Magnoliopsida</taxon>
        <taxon>eudicotyledons</taxon>
        <taxon>Gunneridae</taxon>
        <taxon>Pentapetalae</taxon>
        <taxon>rosids</taxon>
        <taxon>fabids</taxon>
        <taxon>Fabales</taxon>
        <taxon>Fabaceae</taxon>
        <taxon>Papilionoideae</taxon>
        <taxon>50 kb inversion clade</taxon>
        <taxon>NPAAA clade</taxon>
        <taxon>Hologalegina</taxon>
        <taxon>IRL clade</taxon>
        <taxon>Trifolieae</taxon>
        <taxon>Trifolium</taxon>
    </lineage>
</organism>
<feature type="transmembrane region" description="Helical" evidence="3">
    <location>
        <begin position="18"/>
        <end position="37"/>
    </location>
</feature>
<dbReference type="InterPro" id="IPR003855">
    <property type="entry name" value="K+_transporter"/>
</dbReference>
<gene>
    <name evidence="5" type="ORF">A2U01_0014280</name>
</gene>
<accession>A0A392N0R4</accession>
<keyword evidence="3" id="KW-1133">Transmembrane helix</keyword>
<evidence type="ECO:0000256" key="1">
    <source>
        <dbReference type="ARBA" id="ARBA00004651"/>
    </source>
</evidence>
<dbReference type="AlphaFoldDB" id="A0A392N0R4"/>
<comment type="subcellular location">
    <subcellularLocation>
        <location evidence="1">Cell membrane</location>
        <topology evidence="1">Multi-pass membrane protein</topology>
    </subcellularLocation>
</comment>